<keyword evidence="1 4" id="KW-0238">DNA-binding</keyword>
<reference evidence="7 8" key="1">
    <citation type="journal article" date="2023" name="Elife">
        <title>Identification of key yeast species and microbe-microbe interactions impacting larval growth of Drosophila in the wild.</title>
        <authorList>
            <person name="Mure A."/>
            <person name="Sugiura Y."/>
            <person name="Maeda R."/>
            <person name="Honda K."/>
            <person name="Sakurai N."/>
            <person name="Takahashi Y."/>
            <person name="Watada M."/>
            <person name="Katoh T."/>
            <person name="Gotoh A."/>
            <person name="Gotoh Y."/>
            <person name="Taniguchi I."/>
            <person name="Nakamura K."/>
            <person name="Hayashi T."/>
            <person name="Katayama T."/>
            <person name="Uemura T."/>
            <person name="Hattori Y."/>
        </authorList>
    </citation>
    <scope>NUCLEOTIDE SEQUENCE [LARGE SCALE GENOMIC DNA]</scope>
    <source>
        <strain evidence="7 8">SC-9</strain>
    </source>
</reference>
<feature type="compositionally biased region" description="Low complexity" evidence="5">
    <location>
        <begin position="20"/>
        <end position="46"/>
    </location>
</feature>
<feature type="region of interest" description="Disordered" evidence="5">
    <location>
        <begin position="1"/>
        <end position="74"/>
    </location>
</feature>
<sequence>MDITNMLSNQNHHHHHQHSSSRTLPSLSHAQSHHLQSSSPTTLPSLKDVLRDAYTDGPSYDPRGHYQKPNQQIIHPLPSSSYQYQYPASKYVQQKQQPQVLPSMNHPSTPLPVLPSSTVTQQPYHCYPTNSYSTNSTPTSSSSSSSSYDPTIPNQYSYPRSISATTSPSSVSSYSANYMSDSSKRKRRQNLPKTTTDVLLNWLKQNLDRPYPNSQEKNELVAQTGLTFQQLDNWFINARRRKVKNLKELRSRNIEF</sequence>
<dbReference type="GO" id="GO:0005634">
    <property type="term" value="C:nucleus"/>
    <property type="evidence" value="ECO:0007669"/>
    <property type="project" value="UniProtKB-SubCell"/>
</dbReference>
<evidence type="ECO:0000256" key="1">
    <source>
        <dbReference type="ARBA" id="ARBA00023125"/>
    </source>
</evidence>
<dbReference type="InterPro" id="IPR008422">
    <property type="entry name" value="KN_HD"/>
</dbReference>
<dbReference type="GO" id="GO:0003677">
    <property type="term" value="F:DNA binding"/>
    <property type="evidence" value="ECO:0007669"/>
    <property type="project" value="UniProtKB-UniRule"/>
</dbReference>
<feature type="domain" description="Homeobox" evidence="6">
    <location>
        <begin position="182"/>
        <end position="245"/>
    </location>
</feature>
<dbReference type="Pfam" id="PF05920">
    <property type="entry name" value="Homeobox_KN"/>
    <property type="match status" value="1"/>
</dbReference>
<evidence type="ECO:0000313" key="7">
    <source>
        <dbReference type="EMBL" id="GMM36427.1"/>
    </source>
</evidence>
<dbReference type="CDD" id="cd00086">
    <property type="entry name" value="homeodomain"/>
    <property type="match status" value="1"/>
</dbReference>
<organism evidence="7 8">
    <name type="scientific">Saccharomycopsis crataegensis</name>
    <dbReference type="NCBI Taxonomy" id="43959"/>
    <lineage>
        <taxon>Eukaryota</taxon>
        <taxon>Fungi</taxon>
        <taxon>Dikarya</taxon>
        <taxon>Ascomycota</taxon>
        <taxon>Saccharomycotina</taxon>
        <taxon>Saccharomycetes</taxon>
        <taxon>Saccharomycopsidaceae</taxon>
        <taxon>Saccharomycopsis</taxon>
    </lineage>
</organism>
<feature type="compositionally biased region" description="Polar residues" evidence="5">
    <location>
        <begin position="93"/>
        <end position="106"/>
    </location>
</feature>
<dbReference type="Proteomes" id="UP001360560">
    <property type="component" value="Unassembled WGS sequence"/>
</dbReference>
<dbReference type="InterPro" id="IPR001356">
    <property type="entry name" value="HD"/>
</dbReference>
<dbReference type="PROSITE" id="PS50071">
    <property type="entry name" value="HOMEOBOX_2"/>
    <property type="match status" value="1"/>
</dbReference>
<feature type="compositionally biased region" description="Polar residues" evidence="5">
    <location>
        <begin position="148"/>
        <end position="160"/>
    </location>
</feature>
<dbReference type="GO" id="GO:0006355">
    <property type="term" value="P:regulation of DNA-templated transcription"/>
    <property type="evidence" value="ECO:0007669"/>
    <property type="project" value="InterPro"/>
</dbReference>
<keyword evidence="8" id="KW-1185">Reference proteome</keyword>
<feature type="compositionally biased region" description="Low complexity" evidence="5">
    <location>
        <begin position="161"/>
        <end position="181"/>
    </location>
</feature>
<comment type="subcellular location">
    <subcellularLocation>
        <location evidence="4">Nucleus</location>
    </subcellularLocation>
</comment>
<dbReference type="InterPro" id="IPR009057">
    <property type="entry name" value="Homeodomain-like_sf"/>
</dbReference>
<dbReference type="AlphaFoldDB" id="A0AAV5QPI2"/>
<evidence type="ECO:0000256" key="4">
    <source>
        <dbReference type="PROSITE-ProRule" id="PRU00108"/>
    </source>
</evidence>
<feature type="region of interest" description="Disordered" evidence="5">
    <location>
        <begin position="93"/>
        <end position="193"/>
    </location>
</feature>
<feature type="DNA-binding region" description="Homeobox" evidence="4">
    <location>
        <begin position="184"/>
        <end position="246"/>
    </location>
</feature>
<dbReference type="SUPFAM" id="SSF46689">
    <property type="entry name" value="Homeodomain-like"/>
    <property type="match status" value="1"/>
</dbReference>
<evidence type="ECO:0000256" key="2">
    <source>
        <dbReference type="ARBA" id="ARBA00023155"/>
    </source>
</evidence>
<evidence type="ECO:0000256" key="5">
    <source>
        <dbReference type="SAM" id="MobiDB-lite"/>
    </source>
</evidence>
<dbReference type="RefSeq" id="XP_064853423.1">
    <property type="nucleotide sequence ID" value="XM_064997351.1"/>
</dbReference>
<protein>
    <recommendedName>
        <fullName evidence="6">Homeobox domain-containing protein</fullName>
    </recommendedName>
</protein>
<dbReference type="InterPro" id="IPR050224">
    <property type="entry name" value="TALE_homeobox"/>
</dbReference>
<comment type="caution">
    <text evidence="7">The sequence shown here is derived from an EMBL/GenBank/DDBJ whole genome shotgun (WGS) entry which is preliminary data.</text>
</comment>
<keyword evidence="2 4" id="KW-0371">Homeobox</keyword>
<dbReference type="SMART" id="SM00389">
    <property type="entry name" value="HOX"/>
    <property type="match status" value="1"/>
</dbReference>
<gene>
    <name evidence="7" type="ORF">DASC09_037520</name>
</gene>
<name>A0AAV5QPI2_9ASCO</name>
<accession>A0AAV5QPI2</accession>
<evidence type="ECO:0000259" key="6">
    <source>
        <dbReference type="PROSITE" id="PS50071"/>
    </source>
</evidence>
<feature type="compositionally biased region" description="Low complexity" evidence="5">
    <location>
        <begin position="127"/>
        <end position="147"/>
    </location>
</feature>
<evidence type="ECO:0000313" key="8">
    <source>
        <dbReference type="Proteomes" id="UP001360560"/>
    </source>
</evidence>
<dbReference type="EMBL" id="BTFZ01000011">
    <property type="protein sequence ID" value="GMM36427.1"/>
    <property type="molecule type" value="Genomic_DNA"/>
</dbReference>
<keyword evidence="3 4" id="KW-0539">Nucleus</keyword>
<proteinExistence type="predicted"/>
<dbReference type="PANTHER" id="PTHR11850">
    <property type="entry name" value="HOMEOBOX PROTEIN TRANSCRIPTION FACTORS"/>
    <property type="match status" value="1"/>
</dbReference>
<evidence type="ECO:0000256" key="3">
    <source>
        <dbReference type="ARBA" id="ARBA00023242"/>
    </source>
</evidence>
<dbReference type="Gene3D" id="1.10.10.60">
    <property type="entry name" value="Homeodomain-like"/>
    <property type="match status" value="1"/>
</dbReference>
<dbReference type="GeneID" id="90074402"/>